<accession>R7WSI5</accession>
<protein>
    <submittedName>
        <fullName evidence="2">Uncharacterized protein</fullName>
    </submittedName>
</protein>
<name>R7WSI5_9NOCA</name>
<dbReference type="AlphaFoldDB" id="R7WSI5"/>
<gene>
    <name evidence="2" type="ORF">Rrhod_0358</name>
</gene>
<sequence>MPVAGGRARSVRPTTATAPRQSDNPGYRDA</sequence>
<evidence type="ECO:0000313" key="3">
    <source>
        <dbReference type="Proteomes" id="UP000013525"/>
    </source>
</evidence>
<dbReference type="EMBL" id="APMY01000009">
    <property type="protein sequence ID" value="EOM78273.1"/>
    <property type="molecule type" value="Genomic_DNA"/>
</dbReference>
<dbReference type="Proteomes" id="UP000013525">
    <property type="component" value="Unassembled WGS sequence"/>
</dbReference>
<comment type="caution">
    <text evidence="2">The sequence shown here is derived from an EMBL/GenBank/DDBJ whole genome shotgun (WGS) entry which is preliminary data.</text>
</comment>
<organism evidence="2 3">
    <name type="scientific">Rhodococcus rhodnii LMG 5362</name>
    <dbReference type="NCBI Taxonomy" id="1273125"/>
    <lineage>
        <taxon>Bacteria</taxon>
        <taxon>Bacillati</taxon>
        <taxon>Actinomycetota</taxon>
        <taxon>Actinomycetes</taxon>
        <taxon>Mycobacteriales</taxon>
        <taxon>Nocardiaceae</taxon>
        <taxon>Rhodococcus</taxon>
    </lineage>
</organism>
<evidence type="ECO:0000256" key="1">
    <source>
        <dbReference type="SAM" id="MobiDB-lite"/>
    </source>
</evidence>
<reference evidence="2 3" key="1">
    <citation type="journal article" date="2013" name="Genome Announc.">
        <title>Draft Genome Sequence of Rhodococcus rhodnii Strain LMG5362, a Symbiont of Rhodnius prolixus (Hemiptera, Reduviidae, Triatominae), the Principle Vector of Trypanosoma cruzi.</title>
        <authorList>
            <person name="Pachebat J.A."/>
            <person name="van Keulen G."/>
            <person name="Whitten M.M."/>
            <person name="Girdwood S."/>
            <person name="Del Sol R."/>
            <person name="Dyson P.J."/>
            <person name="Facey P.D."/>
        </authorList>
    </citation>
    <scope>NUCLEOTIDE SEQUENCE [LARGE SCALE GENOMIC DNA]</scope>
    <source>
        <strain evidence="2 3">LMG 5362</strain>
    </source>
</reference>
<keyword evidence="3" id="KW-1185">Reference proteome</keyword>
<proteinExistence type="predicted"/>
<evidence type="ECO:0000313" key="2">
    <source>
        <dbReference type="EMBL" id="EOM78273.1"/>
    </source>
</evidence>
<feature type="compositionally biased region" description="Polar residues" evidence="1">
    <location>
        <begin position="12"/>
        <end position="24"/>
    </location>
</feature>
<feature type="region of interest" description="Disordered" evidence="1">
    <location>
        <begin position="1"/>
        <end position="30"/>
    </location>
</feature>